<feature type="non-terminal residue" evidence="1">
    <location>
        <position position="45"/>
    </location>
</feature>
<feature type="non-terminal residue" evidence="1">
    <location>
        <position position="1"/>
    </location>
</feature>
<gene>
    <name evidence="1" type="ORF">FCALED_LOCUS16371</name>
</gene>
<proteinExistence type="predicted"/>
<dbReference type="Proteomes" id="UP000789570">
    <property type="component" value="Unassembled WGS sequence"/>
</dbReference>
<dbReference type="AlphaFoldDB" id="A0A9N9NPK2"/>
<comment type="caution">
    <text evidence="1">The sequence shown here is derived from an EMBL/GenBank/DDBJ whole genome shotgun (WGS) entry which is preliminary data.</text>
</comment>
<sequence length="45" mass="5223">TIFGVDISHFGIGQPSIEPYITILRKNIDIVLPKRMILLRWCKVK</sequence>
<name>A0A9N9NPK2_9GLOM</name>
<organism evidence="1 2">
    <name type="scientific">Funneliformis caledonium</name>
    <dbReference type="NCBI Taxonomy" id="1117310"/>
    <lineage>
        <taxon>Eukaryota</taxon>
        <taxon>Fungi</taxon>
        <taxon>Fungi incertae sedis</taxon>
        <taxon>Mucoromycota</taxon>
        <taxon>Glomeromycotina</taxon>
        <taxon>Glomeromycetes</taxon>
        <taxon>Glomerales</taxon>
        <taxon>Glomeraceae</taxon>
        <taxon>Funneliformis</taxon>
    </lineage>
</organism>
<dbReference type="EMBL" id="CAJVPQ010018745">
    <property type="protein sequence ID" value="CAG8751831.1"/>
    <property type="molecule type" value="Genomic_DNA"/>
</dbReference>
<reference evidence="1" key="1">
    <citation type="submission" date="2021-06" db="EMBL/GenBank/DDBJ databases">
        <authorList>
            <person name="Kallberg Y."/>
            <person name="Tangrot J."/>
            <person name="Rosling A."/>
        </authorList>
    </citation>
    <scope>NUCLEOTIDE SEQUENCE</scope>
    <source>
        <strain evidence="1">UK204</strain>
    </source>
</reference>
<protein>
    <submittedName>
        <fullName evidence="1">11245_t:CDS:1</fullName>
    </submittedName>
</protein>
<evidence type="ECO:0000313" key="1">
    <source>
        <dbReference type="EMBL" id="CAG8751831.1"/>
    </source>
</evidence>
<accession>A0A9N9NPK2</accession>
<evidence type="ECO:0000313" key="2">
    <source>
        <dbReference type="Proteomes" id="UP000789570"/>
    </source>
</evidence>
<keyword evidence="2" id="KW-1185">Reference proteome</keyword>